<proteinExistence type="predicted"/>
<dbReference type="AlphaFoldDB" id="A0A1D1XI13"/>
<protein>
    <submittedName>
        <fullName evidence="1">Uncharacterized protein</fullName>
    </submittedName>
</protein>
<name>A0A1D1XI13_9ARAE</name>
<sequence>MGLNGLNFKSVETIDHVIFSGAQKKLKNYTSLSHQLLLLLFYPPSLGPESASGWVPFGRPYFHLASEDISPLQTHLSSPKLFCCMEDVKFYMVKKPDKKHFTGRPCLETVIRPKYSLGINLI</sequence>
<reference evidence="1" key="1">
    <citation type="submission" date="2015-07" db="EMBL/GenBank/DDBJ databases">
        <title>Transcriptome Assembly of Anthurium amnicola.</title>
        <authorList>
            <person name="Suzuki J."/>
        </authorList>
    </citation>
    <scope>NUCLEOTIDE SEQUENCE</scope>
</reference>
<organism evidence="1">
    <name type="scientific">Anthurium amnicola</name>
    <dbReference type="NCBI Taxonomy" id="1678845"/>
    <lineage>
        <taxon>Eukaryota</taxon>
        <taxon>Viridiplantae</taxon>
        <taxon>Streptophyta</taxon>
        <taxon>Embryophyta</taxon>
        <taxon>Tracheophyta</taxon>
        <taxon>Spermatophyta</taxon>
        <taxon>Magnoliopsida</taxon>
        <taxon>Liliopsida</taxon>
        <taxon>Araceae</taxon>
        <taxon>Pothoideae</taxon>
        <taxon>Potheae</taxon>
        <taxon>Anthurium</taxon>
    </lineage>
</organism>
<gene>
    <name evidence="1" type="ORF">g.106594</name>
</gene>
<dbReference type="EMBL" id="GDJX01025877">
    <property type="protein sequence ID" value="JAT42059.1"/>
    <property type="molecule type" value="Transcribed_RNA"/>
</dbReference>
<accession>A0A1D1XI13</accession>
<evidence type="ECO:0000313" key="1">
    <source>
        <dbReference type="EMBL" id="JAT42059.1"/>
    </source>
</evidence>